<dbReference type="InterPro" id="IPR013708">
    <property type="entry name" value="Shikimate_DH-bd_N"/>
</dbReference>
<dbReference type="SUPFAM" id="SSF53223">
    <property type="entry name" value="Aminoacid dehydrogenase-like, N-terminal domain"/>
    <property type="match status" value="1"/>
</dbReference>
<dbReference type="PANTHER" id="PTHR21089:SF9">
    <property type="entry name" value="SHIKIMATE DEHYDROGENASE-LIKE PROTEIN HI_0607"/>
    <property type="match status" value="1"/>
</dbReference>
<dbReference type="Gene3D" id="3.40.50.720">
    <property type="entry name" value="NAD(P)-binding Rossmann-like Domain"/>
    <property type="match status" value="1"/>
</dbReference>
<dbReference type="EMBL" id="CP020370">
    <property type="protein sequence ID" value="AUB82928.1"/>
    <property type="molecule type" value="Genomic_DNA"/>
</dbReference>
<evidence type="ECO:0000256" key="1">
    <source>
        <dbReference type="ARBA" id="ARBA00022857"/>
    </source>
</evidence>
<dbReference type="OrthoDB" id="9792692at2"/>
<dbReference type="Proteomes" id="UP000232638">
    <property type="component" value="Chromosome"/>
</dbReference>
<dbReference type="InterPro" id="IPR036291">
    <property type="entry name" value="NAD(P)-bd_dom_sf"/>
</dbReference>
<dbReference type="SUPFAM" id="SSF51735">
    <property type="entry name" value="NAD(P)-binding Rossmann-fold domains"/>
    <property type="match status" value="1"/>
</dbReference>
<dbReference type="GO" id="GO:0009423">
    <property type="term" value="P:chorismate biosynthetic process"/>
    <property type="evidence" value="ECO:0007669"/>
    <property type="project" value="TreeGrafter"/>
</dbReference>
<dbReference type="GO" id="GO:0050661">
    <property type="term" value="F:NADP binding"/>
    <property type="evidence" value="ECO:0007669"/>
    <property type="project" value="TreeGrafter"/>
</dbReference>
<dbReference type="KEGG" id="tsy:THSYN_19590"/>
<dbReference type="Pfam" id="PF08501">
    <property type="entry name" value="Shikimate_dh_N"/>
    <property type="match status" value="1"/>
</dbReference>
<name>A0A2K8UBH1_9GAMM</name>
<dbReference type="PANTHER" id="PTHR21089">
    <property type="entry name" value="SHIKIMATE DEHYDROGENASE"/>
    <property type="match status" value="1"/>
</dbReference>
<protein>
    <submittedName>
        <fullName evidence="4">Shikimate 5-dehydrogenase</fullName>
    </submittedName>
</protein>
<dbReference type="InterPro" id="IPR022893">
    <property type="entry name" value="Shikimate_DH_fam"/>
</dbReference>
<keyword evidence="1" id="KW-0521">NADP</keyword>
<dbReference type="InterPro" id="IPR046346">
    <property type="entry name" value="Aminoacid_DH-like_N_sf"/>
</dbReference>
<dbReference type="AlphaFoldDB" id="A0A2K8UBH1"/>
<gene>
    <name evidence="4" type="ORF">THSYN_19590</name>
</gene>
<sequence length="278" mass="29415">MPARPISKDTLLCMSLSARPGQFGTRFQNFLYEALDLDYIYKAFTTTDLPAAINGIRALGIRGCAISMPFKEACIPLLDEVDPAAAAIGAVNTIVNDAGRLRGYNTDYIAIRRLLDRHQVPPSTRFAIRGSGGMARAVVCALHDAGFRHGCVIARNRTAGQSLAQGYGLEWRAAADLAAGLLINATPIGMTGGPEAAALAFEPAQIATATTILDVVAIPPETPLIRAARDLGKQVITGAEVIAIQALEQFVLYTGQNPTGEQVQQAIAYAGEAPVAQR</sequence>
<proteinExistence type="predicted"/>
<reference evidence="4 5" key="1">
    <citation type="submission" date="2017-03" db="EMBL/GenBank/DDBJ databases">
        <title>Complete genome sequence of Candidatus 'Thiodictyon syntrophicum' sp. nov. strain Cad16T, a photolithoautotroph purple sulfur bacterium isolated from an alpine meromictic lake.</title>
        <authorList>
            <person name="Luedin S.M."/>
            <person name="Pothier J.F."/>
            <person name="Danza F."/>
            <person name="Storelli N."/>
            <person name="Wittwer M."/>
            <person name="Tonolla M."/>
        </authorList>
    </citation>
    <scope>NUCLEOTIDE SEQUENCE [LARGE SCALE GENOMIC DNA]</scope>
    <source>
        <strain evidence="4 5">Cad16T</strain>
    </source>
</reference>
<evidence type="ECO:0000256" key="2">
    <source>
        <dbReference type="ARBA" id="ARBA00023002"/>
    </source>
</evidence>
<keyword evidence="5" id="KW-1185">Reference proteome</keyword>
<evidence type="ECO:0000259" key="3">
    <source>
        <dbReference type="Pfam" id="PF08501"/>
    </source>
</evidence>
<dbReference type="RefSeq" id="WP_100920632.1">
    <property type="nucleotide sequence ID" value="NZ_CP020370.1"/>
</dbReference>
<dbReference type="CDD" id="cd01065">
    <property type="entry name" value="NAD_bind_Shikimate_DH"/>
    <property type="match status" value="1"/>
</dbReference>
<dbReference type="GO" id="GO:0004764">
    <property type="term" value="F:shikimate 3-dehydrogenase (NADP+) activity"/>
    <property type="evidence" value="ECO:0007669"/>
    <property type="project" value="InterPro"/>
</dbReference>
<dbReference type="GO" id="GO:0005829">
    <property type="term" value="C:cytosol"/>
    <property type="evidence" value="ECO:0007669"/>
    <property type="project" value="TreeGrafter"/>
</dbReference>
<feature type="domain" description="Shikimate dehydrogenase substrate binding N-terminal" evidence="3">
    <location>
        <begin position="27"/>
        <end position="94"/>
    </location>
</feature>
<organism evidence="4 5">
    <name type="scientific">Candidatus Thiodictyon syntrophicum</name>
    <dbReference type="NCBI Taxonomy" id="1166950"/>
    <lineage>
        <taxon>Bacteria</taxon>
        <taxon>Pseudomonadati</taxon>
        <taxon>Pseudomonadota</taxon>
        <taxon>Gammaproteobacteria</taxon>
        <taxon>Chromatiales</taxon>
        <taxon>Chromatiaceae</taxon>
        <taxon>Thiodictyon</taxon>
    </lineage>
</organism>
<accession>A0A2K8UBH1</accession>
<evidence type="ECO:0000313" key="4">
    <source>
        <dbReference type="EMBL" id="AUB82928.1"/>
    </source>
</evidence>
<dbReference type="NCBIfam" id="NF009202">
    <property type="entry name" value="PRK12550.1"/>
    <property type="match status" value="1"/>
</dbReference>
<dbReference type="GO" id="GO:0019632">
    <property type="term" value="P:shikimate metabolic process"/>
    <property type="evidence" value="ECO:0007669"/>
    <property type="project" value="TreeGrafter"/>
</dbReference>
<keyword evidence="2" id="KW-0560">Oxidoreductase</keyword>
<evidence type="ECO:0000313" key="5">
    <source>
        <dbReference type="Proteomes" id="UP000232638"/>
    </source>
</evidence>
<dbReference type="Gene3D" id="3.40.50.10860">
    <property type="entry name" value="Leucine Dehydrogenase, chain A, domain 1"/>
    <property type="match status" value="1"/>
</dbReference>